<dbReference type="AlphaFoldDB" id="A0A5D4TEZ7"/>
<sequence length="61" mass="7128">MSDEKKTDKGPQNEGRDEYFMDVDRYINEGLAGGTVFERDRYTNIEEARDLVKEEPPTENQ</sequence>
<gene>
    <name evidence="1" type="ORF">FZC75_05735</name>
</gene>
<evidence type="ECO:0000313" key="2">
    <source>
        <dbReference type="Proteomes" id="UP000324517"/>
    </source>
</evidence>
<accession>A0A5D4TEZ7</accession>
<reference evidence="1 2" key="1">
    <citation type="submission" date="2019-08" db="EMBL/GenBank/DDBJ databases">
        <title>Bacillus genomes from the desert of Cuatro Cienegas, Coahuila.</title>
        <authorList>
            <person name="Olmedo-Alvarez G."/>
        </authorList>
    </citation>
    <scope>NUCLEOTIDE SEQUENCE [LARGE SCALE GENOMIC DNA]</scope>
    <source>
        <strain evidence="1 2">CH98b_3T</strain>
    </source>
</reference>
<dbReference type="Proteomes" id="UP000324517">
    <property type="component" value="Unassembled WGS sequence"/>
</dbReference>
<dbReference type="EMBL" id="VTET01000002">
    <property type="protein sequence ID" value="TYS73819.1"/>
    <property type="molecule type" value="Genomic_DNA"/>
</dbReference>
<protein>
    <submittedName>
        <fullName evidence="1">Uncharacterized protein</fullName>
    </submittedName>
</protein>
<proteinExistence type="predicted"/>
<evidence type="ECO:0000313" key="1">
    <source>
        <dbReference type="EMBL" id="TYS73819.1"/>
    </source>
</evidence>
<organism evidence="1 2">
    <name type="scientific">Sutcliffiella horikoshii</name>
    <dbReference type="NCBI Taxonomy" id="79883"/>
    <lineage>
        <taxon>Bacteria</taxon>
        <taxon>Bacillati</taxon>
        <taxon>Bacillota</taxon>
        <taxon>Bacilli</taxon>
        <taxon>Bacillales</taxon>
        <taxon>Bacillaceae</taxon>
        <taxon>Sutcliffiella</taxon>
    </lineage>
</organism>
<comment type="caution">
    <text evidence="1">The sequence shown here is derived from an EMBL/GenBank/DDBJ whole genome shotgun (WGS) entry which is preliminary data.</text>
</comment>
<name>A0A5D4TEZ7_9BACI</name>
<dbReference type="RefSeq" id="WP_010198496.1">
    <property type="nucleotide sequence ID" value="NZ_JBNIKO010000006.1"/>
</dbReference>
<dbReference type="OrthoDB" id="2454402at2"/>